<dbReference type="RefSeq" id="XP_042563687.1">
    <property type="nucleotide sequence ID" value="XM_042707753.1"/>
</dbReference>
<evidence type="ECO:0000313" key="12">
    <source>
        <dbReference type="RefSeq" id="XP_042563687.1"/>
    </source>
</evidence>
<dbReference type="OrthoDB" id="10267182at2759"/>
<sequence>MAAPGDGGRFLVIFDFDETLVNESSDDAVVRTAPGQALPDWLRASYREGQYNEQMQRVLAYLAQQGVTESAIRAEIQSIPETPGLSALLDFLRAHAQDFECVVLSDANSVFIEAWLQHVGARQLFLEIFTNPAHFDDSGRLVLAPFHAHSCPRCPDNMCKQHILRDYLGRRSDERRRPFQRVFYVGDGANDVCPCLALGTADVAFARRDFPMHRILTHMQQMPAALTHTQQQTPAALTHTDTQTDTHTQQQTPAALTHTHTHTHTQQQTPATLRATVQPWSSGHDVMEYLQTAVGER</sequence>
<feature type="compositionally biased region" description="Low complexity" evidence="6">
    <location>
        <begin position="238"/>
        <end position="271"/>
    </location>
</feature>
<evidence type="ECO:0000256" key="4">
    <source>
        <dbReference type="ARBA" id="ARBA00022801"/>
    </source>
</evidence>
<evidence type="ECO:0000256" key="5">
    <source>
        <dbReference type="ARBA" id="ARBA00022842"/>
    </source>
</evidence>
<dbReference type="PANTHER" id="PTHR20889">
    <property type="entry name" value="PHOSPHATASE, ORPHAN 1, 2"/>
    <property type="match status" value="1"/>
</dbReference>
<keyword evidence="4" id="KW-0378">Hydrolase</keyword>
<reference evidence="8 9" key="1">
    <citation type="submission" date="2025-04" db="UniProtKB">
        <authorList>
            <consortium name="RefSeq"/>
        </authorList>
    </citation>
    <scope>IDENTIFICATION</scope>
</reference>
<evidence type="ECO:0000256" key="3">
    <source>
        <dbReference type="ARBA" id="ARBA00022723"/>
    </source>
</evidence>
<dbReference type="RefSeq" id="XP_042563682.1">
    <property type="nucleotide sequence ID" value="XM_042707748.1"/>
</dbReference>
<dbReference type="InterPro" id="IPR006384">
    <property type="entry name" value="HAD_hydro_PyrdxlP_Pase-like"/>
</dbReference>
<evidence type="ECO:0000313" key="7">
    <source>
        <dbReference type="Proteomes" id="UP000515152"/>
    </source>
</evidence>
<dbReference type="PANTHER" id="PTHR20889:SF2">
    <property type="entry name" value="PHOSPHOETHANOLAMINE_PHOSPHOCHOLINE PHOSPHATASE"/>
    <property type="match status" value="1"/>
</dbReference>
<dbReference type="AlphaFoldDB" id="A0A6P8F3E5"/>
<evidence type="ECO:0000256" key="2">
    <source>
        <dbReference type="ARBA" id="ARBA00008541"/>
    </source>
</evidence>
<proteinExistence type="inferred from homology"/>
<dbReference type="InterPro" id="IPR016965">
    <property type="entry name" value="Pase_PHOSPHO-typ"/>
</dbReference>
<dbReference type="PIRSF" id="PIRSF031051">
    <property type="entry name" value="PyrdxlP_Pase_PHOSPHO2"/>
    <property type="match status" value="1"/>
</dbReference>
<evidence type="ECO:0000313" key="9">
    <source>
        <dbReference type="RefSeq" id="XP_042563682.1"/>
    </source>
</evidence>
<dbReference type="NCBIfam" id="TIGR01489">
    <property type="entry name" value="DKMTPPase-SF"/>
    <property type="match status" value="1"/>
</dbReference>
<dbReference type="Proteomes" id="UP000515152">
    <property type="component" value="Chromosome 1"/>
</dbReference>
<comment type="similarity">
    <text evidence="2">Belongs to the HAD-like hydrolase superfamily. PHOSPHO family.</text>
</comment>
<dbReference type="RefSeq" id="XP_042563685.1">
    <property type="nucleotide sequence ID" value="XM_042707751.1"/>
</dbReference>
<name>A0A6P8F3E5_CLUHA</name>
<dbReference type="GeneID" id="105891411"/>
<dbReference type="RefSeq" id="XP_042563683.1">
    <property type="nucleotide sequence ID" value="XM_042707749.1"/>
</dbReference>
<evidence type="ECO:0000256" key="1">
    <source>
        <dbReference type="ARBA" id="ARBA00001946"/>
    </source>
</evidence>
<dbReference type="KEGG" id="char:105891411"/>
<dbReference type="GO" id="GO:0046872">
    <property type="term" value="F:metal ion binding"/>
    <property type="evidence" value="ECO:0007669"/>
    <property type="project" value="UniProtKB-KW"/>
</dbReference>
<keyword evidence="3" id="KW-0479">Metal-binding</keyword>
<evidence type="ECO:0000256" key="6">
    <source>
        <dbReference type="SAM" id="MobiDB-lite"/>
    </source>
</evidence>
<evidence type="ECO:0000313" key="10">
    <source>
        <dbReference type="RefSeq" id="XP_042563683.1"/>
    </source>
</evidence>
<feature type="region of interest" description="Disordered" evidence="6">
    <location>
        <begin position="226"/>
        <end position="271"/>
    </location>
</feature>
<comment type="cofactor">
    <cofactor evidence="1">
        <name>Mg(2+)</name>
        <dbReference type="ChEBI" id="CHEBI:18420"/>
    </cofactor>
</comment>
<keyword evidence="5" id="KW-0460">Magnesium</keyword>
<dbReference type="RefSeq" id="XP_031423028.2">
    <property type="nucleotide sequence ID" value="XM_031567168.2"/>
</dbReference>
<dbReference type="Pfam" id="PF06888">
    <property type="entry name" value="Put_Phosphatase"/>
    <property type="match status" value="1"/>
</dbReference>
<dbReference type="NCBIfam" id="TIGR01488">
    <property type="entry name" value="HAD-SF-IB"/>
    <property type="match status" value="1"/>
</dbReference>
<accession>A0A6P8F3E5</accession>
<keyword evidence="7" id="KW-1185">Reference proteome</keyword>
<protein>
    <submittedName>
        <fullName evidence="8 9">Probable phosphatase phospho1</fullName>
    </submittedName>
</protein>
<gene>
    <name evidence="8 9 10 11 12" type="primary">LOC105891411</name>
</gene>
<evidence type="ECO:0000313" key="8">
    <source>
        <dbReference type="RefSeq" id="XP_031423028.2"/>
    </source>
</evidence>
<evidence type="ECO:0000313" key="11">
    <source>
        <dbReference type="RefSeq" id="XP_042563685.1"/>
    </source>
</evidence>
<organism evidence="7 8">
    <name type="scientific">Clupea harengus</name>
    <name type="common">Atlantic herring</name>
    <dbReference type="NCBI Taxonomy" id="7950"/>
    <lineage>
        <taxon>Eukaryota</taxon>
        <taxon>Metazoa</taxon>
        <taxon>Chordata</taxon>
        <taxon>Craniata</taxon>
        <taxon>Vertebrata</taxon>
        <taxon>Euteleostomi</taxon>
        <taxon>Actinopterygii</taxon>
        <taxon>Neopterygii</taxon>
        <taxon>Teleostei</taxon>
        <taxon>Clupei</taxon>
        <taxon>Clupeiformes</taxon>
        <taxon>Clupeoidei</taxon>
        <taxon>Clupeidae</taxon>
        <taxon>Clupea</taxon>
    </lineage>
</organism>
<dbReference type="GO" id="GO:0016791">
    <property type="term" value="F:phosphatase activity"/>
    <property type="evidence" value="ECO:0007669"/>
    <property type="project" value="InterPro"/>
</dbReference>